<reference evidence="2" key="1">
    <citation type="journal article" date="2019" name="Int. J. Syst. Evol. Microbiol.">
        <title>The Global Catalogue of Microorganisms (GCM) 10K type strain sequencing project: providing services to taxonomists for standard genome sequencing and annotation.</title>
        <authorList>
            <consortium name="The Broad Institute Genomics Platform"/>
            <consortium name="The Broad Institute Genome Sequencing Center for Infectious Disease"/>
            <person name="Wu L."/>
            <person name="Ma J."/>
        </authorList>
    </citation>
    <scope>NUCLEOTIDE SEQUENCE [LARGE SCALE GENOMIC DNA]</scope>
    <source>
        <strain evidence="2">FCH23</strain>
    </source>
</reference>
<dbReference type="EMBL" id="JBHSOK010000008">
    <property type="protein sequence ID" value="MFC5680869.1"/>
    <property type="molecule type" value="Genomic_DNA"/>
</dbReference>
<sequence>MEFEKTKKIKLLLNQSKTLSKIINTTLSDTSDVVGRYNSCVEYAKSYNRLLKRSYDILDNTEDLVFYKLKNLSPDNMTWPQQKTLMESVLTNLEFLLSNLSSSLEFVEDEFNNLENFIRTKLRSALFSFPEKELDIQNALESLFIGRGWSKGIDYDREAGKFNFSGREYIPDFIIPNLRLAIEVKLIRKGRKSKIIEEINADVSAYSKQYSKQMYIIYDLGEIRDEIEFRRDIELLDDDIRVLVIKH</sequence>
<gene>
    <name evidence="1" type="ORF">ACFPTW_06185</name>
</gene>
<dbReference type="Proteomes" id="UP001596069">
    <property type="component" value="Unassembled WGS sequence"/>
</dbReference>
<proteinExistence type="predicted"/>
<organism evidence="1 2">
    <name type="scientific">Streptococcus downii</name>
    <dbReference type="NCBI Taxonomy" id="1968889"/>
    <lineage>
        <taxon>Bacteria</taxon>
        <taxon>Bacillati</taxon>
        <taxon>Bacillota</taxon>
        <taxon>Bacilli</taxon>
        <taxon>Lactobacillales</taxon>
        <taxon>Streptococcaceae</taxon>
        <taxon>Streptococcus</taxon>
    </lineage>
</organism>
<keyword evidence="2" id="KW-1185">Reference proteome</keyword>
<dbReference type="RefSeq" id="WP_132973576.1">
    <property type="nucleotide sequence ID" value="NZ_JBHSOK010000008.1"/>
</dbReference>
<evidence type="ECO:0000313" key="1">
    <source>
        <dbReference type="EMBL" id="MFC5680869.1"/>
    </source>
</evidence>
<evidence type="ECO:0000313" key="2">
    <source>
        <dbReference type="Proteomes" id="UP001596069"/>
    </source>
</evidence>
<protein>
    <submittedName>
        <fullName evidence="1">Uncharacterized protein</fullName>
    </submittedName>
</protein>
<accession>A0ABW0Y895</accession>
<name>A0ABW0Y895_9STRE</name>
<comment type="caution">
    <text evidence="1">The sequence shown here is derived from an EMBL/GenBank/DDBJ whole genome shotgun (WGS) entry which is preliminary data.</text>
</comment>
<dbReference type="Pfam" id="PF18742">
    <property type="entry name" value="DpnII-MboI"/>
    <property type="match status" value="1"/>
</dbReference>